<evidence type="ECO:0000313" key="3">
    <source>
        <dbReference type="Proteomes" id="UP001633002"/>
    </source>
</evidence>
<dbReference type="EMBL" id="JBJQOH010000008">
    <property type="protein sequence ID" value="KAL3677117.1"/>
    <property type="molecule type" value="Genomic_DNA"/>
</dbReference>
<reference evidence="2 3" key="1">
    <citation type="submission" date="2024-09" db="EMBL/GenBank/DDBJ databases">
        <title>Chromosome-scale assembly of Riccia sorocarpa.</title>
        <authorList>
            <person name="Paukszto L."/>
        </authorList>
    </citation>
    <scope>NUCLEOTIDE SEQUENCE [LARGE SCALE GENOMIC DNA]</scope>
    <source>
        <strain evidence="2">LP-2024</strain>
        <tissue evidence="2">Aerial parts of the thallus</tissue>
    </source>
</reference>
<accession>A0ABD3GD51</accession>
<feature type="compositionally biased region" description="Polar residues" evidence="1">
    <location>
        <begin position="159"/>
        <end position="171"/>
    </location>
</feature>
<protein>
    <submittedName>
        <fullName evidence="2">Uncharacterized protein</fullName>
    </submittedName>
</protein>
<gene>
    <name evidence="2" type="ORF">R1sor_027065</name>
</gene>
<sequence length="259" mass="28131">MSADQRAWDIFIPVQQSRSKRQNERRLSILRRSIESGDFAKRRKDLQEIDMTNQSRGRVDVTQGGRSDGNCSQTPRSSTRQDLFGEQGTSPTGVRNAVMIANQAFELSPRGANSPHQSPHWRSGTQAYARAVSTPSQTQQTGGGSASATGSPKPDPTRETNPSPIVDSQTRSGSPSSSQQGKSSPPPLPDGTNGEDDVIIGDIFSDVEVNTKAEGLLPESTGKPEVNAVEVDHTFNFEAQSRMQIQKRRGEDCGCVLYN</sequence>
<feature type="compositionally biased region" description="Polar residues" evidence="1">
    <location>
        <begin position="69"/>
        <end position="93"/>
    </location>
</feature>
<feature type="compositionally biased region" description="Low complexity" evidence="1">
    <location>
        <begin position="133"/>
        <end position="152"/>
    </location>
</feature>
<organism evidence="2 3">
    <name type="scientific">Riccia sorocarpa</name>
    <dbReference type="NCBI Taxonomy" id="122646"/>
    <lineage>
        <taxon>Eukaryota</taxon>
        <taxon>Viridiplantae</taxon>
        <taxon>Streptophyta</taxon>
        <taxon>Embryophyta</taxon>
        <taxon>Marchantiophyta</taxon>
        <taxon>Marchantiopsida</taxon>
        <taxon>Marchantiidae</taxon>
        <taxon>Marchantiales</taxon>
        <taxon>Ricciaceae</taxon>
        <taxon>Riccia</taxon>
    </lineage>
</organism>
<dbReference type="AlphaFoldDB" id="A0ABD3GD51"/>
<name>A0ABD3GD51_9MARC</name>
<comment type="caution">
    <text evidence="2">The sequence shown here is derived from an EMBL/GenBank/DDBJ whole genome shotgun (WGS) entry which is preliminary data.</text>
</comment>
<evidence type="ECO:0000256" key="1">
    <source>
        <dbReference type="SAM" id="MobiDB-lite"/>
    </source>
</evidence>
<proteinExistence type="predicted"/>
<dbReference type="Proteomes" id="UP001633002">
    <property type="component" value="Unassembled WGS sequence"/>
</dbReference>
<keyword evidence="3" id="KW-1185">Reference proteome</keyword>
<evidence type="ECO:0000313" key="2">
    <source>
        <dbReference type="EMBL" id="KAL3677117.1"/>
    </source>
</evidence>
<feature type="compositionally biased region" description="Low complexity" evidence="1">
    <location>
        <begin position="172"/>
        <end position="183"/>
    </location>
</feature>
<feature type="region of interest" description="Disordered" evidence="1">
    <location>
        <begin position="108"/>
        <end position="198"/>
    </location>
</feature>
<feature type="region of interest" description="Disordered" evidence="1">
    <location>
        <begin position="45"/>
        <end position="95"/>
    </location>
</feature>